<dbReference type="InterPro" id="IPR036397">
    <property type="entry name" value="RNaseH_sf"/>
</dbReference>
<feature type="compositionally biased region" description="Basic and acidic residues" evidence="1">
    <location>
        <begin position="597"/>
        <end position="608"/>
    </location>
</feature>
<evidence type="ECO:0000313" key="3">
    <source>
        <dbReference type="Proteomes" id="UP000054047"/>
    </source>
</evidence>
<feature type="region of interest" description="Disordered" evidence="1">
    <location>
        <begin position="563"/>
        <end position="618"/>
    </location>
</feature>
<organism evidence="2 3">
    <name type="scientific">Ancylostoma duodenale</name>
    <dbReference type="NCBI Taxonomy" id="51022"/>
    <lineage>
        <taxon>Eukaryota</taxon>
        <taxon>Metazoa</taxon>
        <taxon>Ecdysozoa</taxon>
        <taxon>Nematoda</taxon>
        <taxon>Chromadorea</taxon>
        <taxon>Rhabditida</taxon>
        <taxon>Rhabditina</taxon>
        <taxon>Rhabditomorpha</taxon>
        <taxon>Strongyloidea</taxon>
        <taxon>Ancylostomatidae</taxon>
        <taxon>Ancylostomatinae</taxon>
        <taxon>Ancylostoma</taxon>
    </lineage>
</organism>
<reference evidence="2 3" key="1">
    <citation type="submission" date="2013-12" db="EMBL/GenBank/DDBJ databases">
        <title>Draft genome of the parsitic nematode Ancylostoma duodenale.</title>
        <authorList>
            <person name="Mitreva M."/>
        </authorList>
    </citation>
    <scope>NUCLEOTIDE SEQUENCE [LARGE SCALE GENOMIC DNA]</scope>
    <source>
        <strain evidence="2 3">Zhejiang</strain>
    </source>
</reference>
<name>A0A0C2G3N8_9BILA</name>
<dbReference type="OrthoDB" id="5839379at2759"/>
<evidence type="ECO:0000256" key="1">
    <source>
        <dbReference type="SAM" id="MobiDB-lite"/>
    </source>
</evidence>
<protein>
    <recommendedName>
        <fullName evidence="4">Integrase catalytic domain-containing protein</fullName>
    </recommendedName>
</protein>
<dbReference type="EMBL" id="KN737112">
    <property type="protein sequence ID" value="KIH55570.1"/>
    <property type="molecule type" value="Genomic_DNA"/>
</dbReference>
<dbReference type="InterPro" id="IPR012337">
    <property type="entry name" value="RNaseH-like_sf"/>
</dbReference>
<evidence type="ECO:0008006" key="4">
    <source>
        <dbReference type="Google" id="ProtNLM"/>
    </source>
</evidence>
<dbReference type="AlphaFoldDB" id="A0A0C2G3N8"/>
<evidence type="ECO:0000313" key="2">
    <source>
        <dbReference type="EMBL" id="KIH55570.1"/>
    </source>
</evidence>
<gene>
    <name evidence="2" type="ORF">ANCDUO_14272</name>
</gene>
<dbReference type="PANTHER" id="PTHR47266">
    <property type="entry name" value="ENDONUCLEASE-RELATED"/>
    <property type="match status" value="1"/>
</dbReference>
<accession>A0A0C2G3N8</accession>
<proteinExistence type="predicted"/>
<dbReference type="Proteomes" id="UP000054047">
    <property type="component" value="Unassembled WGS sequence"/>
</dbReference>
<keyword evidence="3" id="KW-1185">Reference proteome</keyword>
<dbReference type="GO" id="GO:0003676">
    <property type="term" value="F:nucleic acid binding"/>
    <property type="evidence" value="ECO:0007669"/>
    <property type="project" value="InterPro"/>
</dbReference>
<dbReference type="InterPro" id="IPR052160">
    <property type="entry name" value="Gypsy_RT_Integrase-like"/>
</dbReference>
<dbReference type="Gene3D" id="3.30.420.10">
    <property type="entry name" value="Ribonuclease H-like superfamily/Ribonuclease H"/>
    <property type="match status" value="1"/>
</dbReference>
<dbReference type="SUPFAM" id="SSF53098">
    <property type="entry name" value="Ribonuclease H-like"/>
    <property type="match status" value="1"/>
</dbReference>
<sequence length="618" mass="71059">MYENSRENGACERAIGTLQRILKEKVEFPDFWDTMLPNAVYAYNVTLHTATGESPFFLLHGFDPVVPMRPVPEGKVQLHHIDLDDYEAELIRGMRLIQSEVNAHAQLYRNKMKEFYDAKNKVDPRQHPKVGERVFMEMPTEKAKSKHPKLTFEWDGPYRVIEVSDNSALVTKIGVNEEPIRVQFDLLLKCPDEIGDELVTVNTRKKRGRRKKGGENSRVSQITVDESSFRLVDEYEVKDAKHFLHMQFRCDGQSFSSIDGRAGFPLDSCRCSQSIVAGDLIPGLPQPAFDERLECVLDAARVLAIWWGQGSISQKAVGYAYAFFRSRCNHVSIMTAMVPKEAKFRHSTITGWPWDVTRIAEYGWRTDQDLEWYTAEKMVRSDEHGRVAVVIPEVLTRLKHCLAGSKTIFYTYRSFKDIRTTNNLIFSNEVGNALLVLPPREPEDRYCWVQFVAAVDLRLTCGAHIFVVNGPRSNEVNSWDRLNEKARQHLHTYLDTHPDLLPQLRDLVPAEPGVLRAGMACLMVGIVEDPHRWWSWAQATEFYRYLRNQLRDMVMLEEIRMPKSAMKTGKPSGPESLGKPALRDGRISKRHLKRVEKRKERSLRRATEKALNSLDLDS</sequence>